<dbReference type="Proteomes" id="UP000011939">
    <property type="component" value="Unassembled WGS sequence"/>
</dbReference>
<dbReference type="Pfam" id="PF08543">
    <property type="entry name" value="Phos_pyr_kin"/>
    <property type="match status" value="1"/>
</dbReference>
<dbReference type="STRING" id="1244083.CSUNSWCD_1939"/>
<dbReference type="EMBL" id="AMZQ01000007">
    <property type="protein sequence ID" value="EKU11313.1"/>
    <property type="molecule type" value="Genomic_DNA"/>
</dbReference>
<evidence type="ECO:0000313" key="3">
    <source>
        <dbReference type="Proteomes" id="UP000011939"/>
    </source>
</evidence>
<evidence type="ECO:0000313" key="2">
    <source>
        <dbReference type="EMBL" id="EKU11313.1"/>
    </source>
</evidence>
<dbReference type="Gene3D" id="3.40.1190.20">
    <property type="match status" value="1"/>
</dbReference>
<sequence>MRLLTIKIALEFSKTPLASPLVMSGTGCTFSTALACYLAKGKSLEEAIGLSKEYICSIIKESIDTKLGKNRLLWHGAK</sequence>
<feature type="domain" description="Pyridoxamine kinase/Phosphomethylpyrimidine kinase" evidence="1">
    <location>
        <begin position="23"/>
        <end position="68"/>
    </location>
</feature>
<dbReference type="PATRIC" id="fig|1244083.3.peg.1181"/>
<dbReference type="eggNOG" id="COG0351">
    <property type="taxonomic scope" value="Bacteria"/>
</dbReference>
<comment type="caution">
    <text evidence="2">The sequence shown here is derived from an EMBL/GenBank/DDBJ whole genome shotgun (WGS) entry which is preliminary data.</text>
</comment>
<accession>M5IRS7</accession>
<dbReference type="GO" id="GO:0008972">
    <property type="term" value="F:phosphomethylpyrimidine kinase activity"/>
    <property type="evidence" value="ECO:0007669"/>
    <property type="project" value="UniProtKB-EC"/>
</dbReference>
<evidence type="ECO:0000259" key="1">
    <source>
        <dbReference type="Pfam" id="PF08543"/>
    </source>
</evidence>
<keyword evidence="2" id="KW-0418">Kinase</keyword>
<dbReference type="RefSeq" id="WP_009494772.1">
    <property type="nucleotide sequence ID" value="NZ_AMZQ01000007.1"/>
</dbReference>
<dbReference type="AlphaFoldDB" id="M5IRS7"/>
<dbReference type="InterPro" id="IPR029056">
    <property type="entry name" value="Ribokinase-like"/>
</dbReference>
<proteinExistence type="predicted"/>
<dbReference type="InterPro" id="IPR013749">
    <property type="entry name" value="PM/HMP-P_kinase-1"/>
</dbReference>
<organism evidence="2 3">
    <name type="scientific">Campylobacter showae CSUNSWCD</name>
    <dbReference type="NCBI Taxonomy" id="1244083"/>
    <lineage>
        <taxon>Bacteria</taxon>
        <taxon>Pseudomonadati</taxon>
        <taxon>Campylobacterota</taxon>
        <taxon>Epsilonproteobacteria</taxon>
        <taxon>Campylobacterales</taxon>
        <taxon>Campylobacteraceae</taxon>
        <taxon>Campylobacter</taxon>
    </lineage>
</organism>
<name>M5IRS7_9BACT</name>
<reference evidence="2 3" key="1">
    <citation type="journal article" date="2013" name="Genome Announc.">
        <title>Genome Sequence of Campylobacter showae UNSWCD, Isolated from a Patient with Crohn's Disease.</title>
        <authorList>
            <person name="Tay A.P."/>
            <person name="Kaakoush N.O."/>
            <person name="Deshpande N.P."/>
            <person name="Chen Z."/>
            <person name="Mitchell H."/>
            <person name="Wilkins M.R."/>
        </authorList>
    </citation>
    <scope>NUCLEOTIDE SEQUENCE [LARGE SCALE GENOMIC DNA]</scope>
    <source>
        <strain evidence="2 3">CSUNSWCD</strain>
    </source>
</reference>
<gene>
    <name evidence="2" type="ORF">CSUNSWCD_1939</name>
</gene>
<dbReference type="PROSITE" id="PS51257">
    <property type="entry name" value="PROKAR_LIPOPROTEIN"/>
    <property type="match status" value="1"/>
</dbReference>
<dbReference type="SUPFAM" id="SSF53613">
    <property type="entry name" value="Ribokinase-like"/>
    <property type="match status" value="1"/>
</dbReference>
<protein>
    <submittedName>
        <fullName evidence="2">Phosphomethylpyrimidine kinase</fullName>
        <ecNumber evidence="2">2.7.4.7</ecNumber>
    </submittedName>
</protein>
<dbReference type="EC" id="2.7.4.7" evidence="2"/>
<keyword evidence="2" id="KW-0808">Transferase</keyword>